<gene>
    <name evidence="1" type="ORF">H9968_07985</name>
</gene>
<name>A0A9D2J7Z2_9FIRM</name>
<evidence type="ECO:0000313" key="1">
    <source>
        <dbReference type="EMBL" id="HIZ39848.1"/>
    </source>
</evidence>
<accession>A0A9D2J7Z2</accession>
<organism evidence="1 2">
    <name type="scientific">Candidatus Anaerobutyricum stercoris</name>
    <dbReference type="NCBI Taxonomy" id="2838457"/>
    <lineage>
        <taxon>Bacteria</taxon>
        <taxon>Bacillati</taxon>
        <taxon>Bacillota</taxon>
        <taxon>Clostridia</taxon>
        <taxon>Lachnospirales</taxon>
        <taxon>Lachnospiraceae</taxon>
        <taxon>Anaerobutyricum</taxon>
    </lineage>
</organism>
<dbReference type="Proteomes" id="UP000824049">
    <property type="component" value="Unassembled WGS sequence"/>
</dbReference>
<proteinExistence type="predicted"/>
<dbReference type="AlphaFoldDB" id="A0A9D2J7Z2"/>
<reference evidence="1" key="2">
    <citation type="submission" date="2021-04" db="EMBL/GenBank/DDBJ databases">
        <authorList>
            <person name="Gilroy R."/>
        </authorList>
    </citation>
    <scope>NUCLEOTIDE SEQUENCE</scope>
    <source>
        <strain evidence="1">CHK179-28034</strain>
    </source>
</reference>
<comment type="caution">
    <text evidence="1">The sequence shown here is derived from an EMBL/GenBank/DDBJ whole genome shotgun (WGS) entry which is preliminary data.</text>
</comment>
<evidence type="ECO:0000313" key="2">
    <source>
        <dbReference type="Proteomes" id="UP000824049"/>
    </source>
</evidence>
<sequence length="64" mass="7768">MRPPEIEHSTKEERRNYIAETFRCRNNCELCGICQVYGGKEPLIVYENYIEGTEEFYEIARRYR</sequence>
<dbReference type="EMBL" id="DXBR01000071">
    <property type="protein sequence ID" value="HIZ39848.1"/>
    <property type="molecule type" value="Genomic_DNA"/>
</dbReference>
<protein>
    <submittedName>
        <fullName evidence="1">Uncharacterized protein</fullName>
    </submittedName>
</protein>
<reference evidence="1" key="1">
    <citation type="journal article" date="2021" name="PeerJ">
        <title>Extensive microbial diversity within the chicken gut microbiome revealed by metagenomics and culture.</title>
        <authorList>
            <person name="Gilroy R."/>
            <person name="Ravi A."/>
            <person name="Getino M."/>
            <person name="Pursley I."/>
            <person name="Horton D.L."/>
            <person name="Alikhan N.F."/>
            <person name="Baker D."/>
            <person name="Gharbi K."/>
            <person name="Hall N."/>
            <person name="Watson M."/>
            <person name="Adriaenssens E.M."/>
            <person name="Foster-Nyarko E."/>
            <person name="Jarju S."/>
            <person name="Secka A."/>
            <person name="Antonio M."/>
            <person name="Oren A."/>
            <person name="Chaudhuri R.R."/>
            <person name="La Ragione R."/>
            <person name="Hildebrand F."/>
            <person name="Pallen M.J."/>
        </authorList>
    </citation>
    <scope>NUCLEOTIDE SEQUENCE</scope>
    <source>
        <strain evidence="1">CHK179-28034</strain>
    </source>
</reference>